<dbReference type="InterPro" id="IPR010998">
    <property type="entry name" value="Integrase_recombinase_N"/>
</dbReference>
<protein>
    <submittedName>
        <fullName evidence="8">Site-specific integrase</fullName>
    </submittedName>
</protein>
<feature type="domain" description="Core-binding (CB)" evidence="7">
    <location>
        <begin position="65"/>
        <end position="152"/>
    </location>
</feature>
<comment type="similarity">
    <text evidence="1">Belongs to the 'phage' integrase family.</text>
</comment>
<gene>
    <name evidence="8" type="ORF">OQ273_01060</name>
</gene>
<organism evidence="8 9">
    <name type="scientific">Hoeflea prorocentri</name>
    <dbReference type="NCBI Taxonomy" id="1922333"/>
    <lineage>
        <taxon>Bacteria</taxon>
        <taxon>Pseudomonadati</taxon>
        <taxon>Pseudomonadota</taxon>
        <taxon>Alphaproteobacteria</taxon>
        <taxon>Hyphomicrobiales</taxon>
        <taxon>Rhizobiaceae</taxon>
        <taxon>Hoeflea</taxon>
    </lineage>
</organism>
<dbReference type="InterPro" id="IPR044068">
    <property type="entry name" value="CB"/>
</dbReference>
<dbReference type="RefSeq" id="WP_267988615.1">
    <property type="nucleotide sequence ID" value="NZ_JAPJZI010000001.1"/>
</dbReference>
<dbReference type="GO" id="GO:0015074">
    <property type="term" value="P:DNA integration"/>
    <property type="evidence" value="ECO:0007669"/>
    <property type="project" value="UniProtKB-KW"/>
</dbReference>
<dbReference type="GO" id="GO:0003677">
    <property type="term" value="F:DNA binding"/>
    <property type="evidence" value="ECO:0007669"/>
    <property type="project" value="UniProtKB-UniRule"/>
</dbReference>
<dbReference type="Gene3D" id="1.10.443.10">
    <property type="entry name" value="Intergrase catalytic core"/>
    <property type="match status" value="1"/>
</dbReference>
<evidence type="ECO:0000256" key="3">
    <source>
        <dbReference type="ARBA" id="ARBA00023125"/>
    </source>
</evidence>
<dbReference type="InterPro" id="IPR050090">
    <property type="entry name" value="Tyrosine_recombinase_XerCD"/>
</dbReference>
<comment type="caution">
    <text evidence="8">The sequence shown here is derived from an EMBL/GenBank/DDBJ whole genome shotgun (WGS) entry which is preliminary data.</text>
</comment>
<evidence type="ECO:0000313" key="9">
    <source>
        <dbReference type="Proteomes" id="UP001151234"/>
    </source>
</evidence>
<dbReference type="InterPro" id="IPR002104">
    <property type="entry name" value="Integrase_catalytic"/>
</dbReference>
<dbReference type="PROSITE" id="PS51900">
    <property type="entry name" value="CB"/>
    <property type="match status" value="1"/>
</dbReference>
<feature type="domain" description="Tyr recombinase" evidence="6">
    <location>
        <begin position="177"/>
        <end position="378"/>
    </location>
</feature>
<accession>A0A9X3UEQ0</accession>
<dbReference type="AlphaFoldDB" id="A0A9X3UEQ0"/>
<keyword evidence="3 5" id="KW-0238">DNA-binding</keyword>
<proteinExistence type="inferred from homology"/>
<evidence type="ECO:0000256" key="5">
    <source>
        <dbReference type="PROSITE-ProRule" id="PRU01248"/>
    </source>
</evidence>
<dbReference type="Proteomes" id="UP001151234">
    <property type="component" value="Unassembled WGS sequence"/>
</dbReference>
<evidence type="ECO:0000259" key="7">
    <source>
        <dbReference type="PROSITE" id="PS51900"/>
    </source>
</evidence>
<keyword evidence="2" id="KW-0229">DNA integration</keyword>
<evidence type="ECO:0000313" key="8">
    <source>
        <dbReference type="EMBL" id="MDA5397146.1"/>
    </source>
</evidence>
<dbReference type="CDD" id="cd01189">
    <property type="entry name" value="INT_ICEBs1_C_like"/>
    <property type="match status" value="1"/>
</dbReference>
<evidence type="ECO:0000256" key="4">
    <source>
        <dbReference type="ARBA" id="ARBA00023172"/>
    </source>
</evidence>
<evidence type="ECO:0000259" key="6">
    <source>
        <dbReference type="PROSITE" id="PS51898"/>
    </source>
</evidence>
<dbReference type="SUPFAM" id="SSF56349">
    <property type="entry name" value="DNA breaking-rejoining enzymes"/>
    <property type="match status" value="1"/>
</dbReference>
<sequence>MARVRKRSWATKSGEKRTAWQLNYVDRDGNLQQKQFGTKREAEDERIRVEGQIARGVHVPDKRSITVGDAARAFLSDFENLVDASKRARITLRGYEQHVRLHLIPFNIAKSKISRLSGPDCVAFARELEVSRSDDLAQRVFSTLRMIVDYSVGQGWIGSNPARAISVRTAPDWEADRESLNLPPMEVLKTFLQASANFDKSGRAEAFVSVLLFQALRISELRAVSRRFICLKKPTTEIQVRRKADRWNNIERVKTKNSIRNVPIGPRTAKALRKWMLSCPSNQDALVFGNGVGKVESYANLYNRLWVPLMVSANIIKEGDKPLFGMHSLRHAGISLWIKNGATPKQVKTWAGHASIQTTWDIYGHLWREYQDERNAAKAAEQALFS</sequence>
<dbReference type="PANTHER" id="PTHR30349">
    <property type="entry name" value="PHAGE INTEGRASE-RELATED"/>
    <property type="match status" value="1"/>
</dbReference>
<reference evidence="8" key="1">
    <citation type="submission" date="2022-11" db="EMBL/GenBank/DDBJ databases">
        <title>Draft genome sequence of Hoeflea poritis E7-10 and Hoeflea prorocentri PM5-8, separated from scleractinian coral Porites lutea and marine dinoflagellate.</title>
        <authorList>
            <person name="Zhang G."/>
            <person name="Wei Q."/>
            <person name="Cai L."/>
        </authorList>
    </citation>
    <scope>NUCLEOTIDE SEQUENCE</scope>
    <source>
        <strain evidence="8">PM5-8</strain>
    </source>
</reference>
<keyword evidence="9" id="KW-1185">Reference proteome</keyword>
<dbReference type="EMBL" id="JAPJZI010000001">
    <property type="protein sequence ID" value="MDA5397146.1"/>
    <property type="molecule type" value="Genomic_DNA"/>
</dbReference>
<dbReference type="PROSITE" id="PS51898">
    <property type="entry name" value="TYR_RECOMBINASE"/>
    <property type="match status" value="1"/>
</dbReference>
<name>A0A9X3UEQ0_9HYPH</name>
<dbReference type="Pfam" id="PF00589">
    <property type="entry name" value="Phage_integrase"/>
    <property type="match status" value="1"/>
</dbReference>
<dbReference type="GO" id="GO:0006310">
    <property type="term" value="P:DNA recombination"/>
    <property type="evidence" value="ECO:0007669"/>
    <property type="project" value="UniProtKB-KW"/>
</dbReference>
<dbReference type="PANTHER" id="PTHR30349:SF64">
    <property type="entry name" value="PROPHAGE INTEGRASE INTD-RELATED"/>
    <property type="match status" value="1"/>
</dbReference>
<dbReference type="InterPro" id="IPR011010">
    <property type="entry name" value="DNA_brk_join_enz"/>
</dbReference>
<dbReference type="Gene3D" id="1.10.150.130">
    <property type="match status" value="1"/>
</dbReference>
<evidence type="ECO:0000256" key="2">
    <source>
        <dbReference type="ARBA" id="ARBA00022908"/>
    </source>
</evidence>
<dbReference type="InterPro" id="IPR013762">
    <property type="entry name" value="Integrase-like_cat_sf"/>
</dbReference>
<evidence type="ECO:0000256" key="1">
    <source>
        <dbReference type="ARBA" id="ARBA00008857"/>
    </source>
</evidence>
<keyword evidence="4" id="KW-0233">DNA recombination</keyword>